<evidence type="ECO:0000313" key="2">
    <source>
        <dbReference type="EMBL" id="KAK8078000.1"/>
    </source>
</evidence>
<proteinExistence type="predicted"/>
<feature type="region of interest" description="Disordered" evidence="1">
    <location>
        <begin position="76"/>
        <end position="143"/>
    </location>
</feature>
<keyword evidence="2" id="KW-0378">Hydrolase</keyword>
<feature type="compositionally biased region" description="Polar residues" evidence="1">
    <location>
        <begin position="107"/>
        <end position="121"/>
    </location>
</feature>
<keyword evidence="3" id="KW-1185">Reference proteome</keyword>
<comment type="caution">
    <text evidence="2">The sequence shown here is derived from an EMBL/GenBank/DDBJ whole genome shotgun (WGS) entry which is preliminary data.</text>
</comment>
<organism evidence="2 3">
    <name type="scientific">Apiospora saccharicola</name>
    <dbReference type="NCBI Taxonomy" id="335842"/>
    <lineage>
        <taxon>Eukaryota</taxon>
        <taxon>Fungi</taxon>
        <taxon>Dikarya</taxon>
        <taxon>Ascomycota</taxon>
        <taxon>Pezizomycotina</taxon>
        <taxon>Sordariomycetes</taxon>
        <taxon>Xylariomycetidae</taxon>
        <taxon>Amphisphaeriales</taxon>
        <taxon>Apiosporaceae</taxon>
        <taxon>Apiospora</taxon>
    </lineage>
</organism>
<evidence type="ECO:0000256" key="1">
    <source>
        <dbReference type="SAM" id="MobiDB-lite"/>
    </source>
</evidence>
<dbReference type="EMBL" id="JAQQWM010000002">
    <property type="protein sequence ID" value="KAK8078000.1"/>
    <property type="molecule type" value="Genomic_DNA"/>
</dbReference>
<evidence type="ECO:0000313" key="3">
    <source>
        <dbReference type="Proteomes" id="UP001446871"/>
    </source>
</evidence>
<name>A0ABR1W3D8_9PEZI</name>
<feature type="compositionally biased region" description="Low complexity" evidence="1">
    <location>
        <begin position="76"/>
        <end position="87"/>
    </location>
</feature>
<dbReference type="Proteomes" id="UP001446871">
    <property type="component" value="Unassembled WGS sequence"/>
</dbReference>
<protein>
    <submittedName>
        <fullName evidence="2">P-loop containing nucleoside triphosphate hydrolase protein</fullName>
    </submittedName>
</protein>
<feature type="compositionally biased region" description="Basic and acidic residues" evidence="1">
    <location>
        <begin position="124"/>
        <end position="141"/>
    </location>
</feature>
<gene>
    <name evidence="2" type="ORF">PG996_004170</name>
</gene>
<dbReference type="GO" id="GO:0016787">
    <property type="term" value="F:hydrolase activity"/>
    <property type="evidence" value="ECO:0007669"/>
    <property type="project" value="UniProtKB-KW"/>
</dbReference>
<reference evidence="2 3" key="1">
    <citation type="submission" date="2023-01" db="EMBL/GenBank/DDBJ databases">
        <title>Analysis of 21 Apiospora genomes using comparative genomics revels a genus with tremendous synthesis potential of carbohydrate active enzymes and secondary metabolites.</title>
        <authorList>
            <person name="Sorensen T."/>
        </authorList>
    </citation>
    <scope>NUCLEOTIDE SEQUENCE [LARGE SCALE GENOMIC DNA]</scope>
    <source>
        <strain evidence="2 3">CBS 83171</strain>
    </source>
</reference>
<sequence length="178" mass="19332">MAATKGFVLVSCKYDMRCNEAALQTHGVLPEAVAKIKTVKALTVERFLRRGGTCGCQDGSGVFDFLKSHSFVPFPNSSPANPANSSSKHPSDGPDGFGKNPPGSSGKHPSTSGKNLSTSAINIKRREDYANMDPASKDRVRTRVKRNRAVKMARDSLLSTAWDDVSQHTHTHVDVAWY</sequence>
<accession>A0ABR1W3D8</accession>